<dbReference type="InterPro" id="IPR021255">
    <property type="entry name" value="DUF2807"/>
</dbReference>
<name>A0AAE3H1S6_9BACT</name>
<dbReference type="EMBL" id="RJUF01000022">
    <property type="protein sequence ID" value="MCP9763218.1"/>
    <property type="molecule type" value="Genomic_DNA"/>
</dbReference>
<feature type="transmembrane region" description="Helical" evidence="1">
    <location>
        <begin position="38"/>
        <end position="55"/>
    </location>
</feature>
<sequence length="253" mass="28106">MVSLNLKIKTIEGWFLINLKKQYIRQNLIKSIEIMKKLIILILIFPGLVNAQLFGSGKVITREFTLKDFDKVNIEDFDGQVEIEIGKPFAIKIEIDENLEPRLRVSKDNSENQLNIFLEGNKNGRLYLEKTRIKMRISMPEVSVISHRGNTNMHVHGIAGRYFRLETTGNGDVFLSGSIDELDIKKSGNGGVKAEKLISKTAKVKSYGNGNVTVNSQISLKANGTGNCSIMQTGPGKIDPMSGVIGNGDVRKI</sequence>
<dbReference type="AlphaFoldDB" id="A0AAE3H1S6"/>
<organism evidence="3 4">
    <name type="scientific">Lacihabitans soyangensis</name>
    <dbReference type="NCBI Taxonomy" id="869394"/>
    <lineage>
        <taxon>Bacteria</taxon>
        <taxon>Pseudomonadati</taxon>
        <taxon>Bacteroidota</taxon>
        <taxon>Cytophagia</taxon>
        <taxon>Cytophagales</taxon>
        <taxon>Leadbetterellaceae</taxon>
        <taxon>Lacihabitans</taxon>
    </lineage>
</organism>
<proteinExistence type="predicted"/>
<keyword evidence="1" id="KW-1133">Transmembrane helix</keyword>
<dbReference type="Pfam" id="PF10988">
    <property type="entry name" value="DUF2807"/>
    <property type="match status" value="1"/>
</dbReference>
<evidence type="ECO:0000256" key="1">
    <source>
        <dbReference type="SAM" id="Phobius"/>
    </source>
</evidence>
<gene>
    <name evidence="3" type="ORF">EGI31_09635</name>
</gene>
<comment type="caution">
    <text evidence="3">The sequence shown here is derived from an EMBL/GenBank/DDBJ whole genome shotgun (WGS) entry which is preliminary data.</text>
</comment>
<evidence type="ECO:0000259" key="2">
    <source>
        <dbReference type="Pfam" id="PF10988"/>
    </source>
</evidence>
<keyword evidence="1" id="KW-0812">Transmembrane</keyword>
<reference evidence="3 4" key="1">
    <citation type="submission" date="2018-11" db="EMBL/GenBank/DDBJ databases">
        <title>Novel bacteria species description.</title>
        <authorList>
            <person name="Han J.-H."/>
        </authorList>
    </citation>
    <scope>NUCLEOTIDE SEQUENCE [LARGE SCALE GENOMIC DNA]</scope>
    <source>
        <strain evidence="3 4">KCTC23259</strain>
    </source>
</reference>
<feature type="domain" description="Putative auto-transporter adhesin head GIN" evidence="2">
    <location>
        <begin position="68"/>
        <end position="231"/>
    </location>
</feature>
<evidence type="ECO:0000313" key="4">
    <source>
        <dbReference type="Proteomes" id="UP001204144"/>
    </source>
</evidence>
<keyword evidence="1" id="KW-0472">Membrane</keyword>
<accession>A0AAE3H1S6</accession>
<dbReference type="Proteomes" id="UP001204144">
    <property type="component" value="Unassembled WGS sequence"/>
</dbReference>
<dbReference type="Gene3D" id="2.160.20.120">
    <property type="match status" value="2"/>
</dbReference>
<evidence type="ECO:0000313" key="3">
    <source>
        <dbReference type="EMBL" id="MCP9763218.1"/>
    </source>
</evidence>
<protein>
    <recommendedName>
        <fullName evidence="2">Putative auto-transporter adhesin head GIN domain-containing protein</fullName>
    </recommendedName>
</protein>
<keyword evidence="4" id="KW-1185">Reference proteome</keyword>